<reference evidence="2" key="1">
    <citation type="journal article" date="2023" name="Mol. Phylogenet. Evol.">
        <title>Genome-scale phylogeny and comparative genomics of the fungal order Sordariales.</title>
        <authorList>
            <person name="Hensen N."/>
            <person name="Bonometti L."/>
            <person name="Westerberg I."/>
            <person name="Brannstrom I.O."/>
            <person name="Guillou S."/>
            <person name="Cros-Aarteil S."/>
            <person name="Calhoun S."/>
            <person name="Haridas S."/>
            <person name="Kuo A."/>
            <person name="Mondo S."/>
            <person name="Pangilinan J."/>
            <person name="Riley R."/>
            <person name="LaButti K."/>
            <person name="Andreopoulos B."/>
            <person name="Lipzen A."/>
            <person name="Chen C."/>
            <person name="Yan M."/>
            <person name="Daum C."/>
            <person name="Ng V."/>
            <person name="Clum A."/>
            <person name="Steindorff A."/>
            <person name="Ohm R.A."/>
            <person name="Martin F."/>
            <person name="Silar P."/>
            <person name="Natvig D.O."/>
            <person name="Lalanne C."/>
            <person name="Gautier V."/>
            <person name="Ament-Velasquez S.L."/>
            <person name="Kruys A."/>
            <person name="Hutchinson M.I."/>
            <person name="Powell A.J."/>
            <person name="Barry K."/>
            <person name="Miller A.N."/>
            <person name="Grigoriev I.V."/>
            <person name="Debuchy R."/>
            <person name="Gladieux P."/>
            <person name="Hiltunen Thoren M."/>
            <person name="Johannesson H."/>
        </authorList>
    </citation>
    <scope>NUCLEOTIDE SEQUENCE</scope>
    <source>
        <strain evidence="2">CBS 333.67</strain>
    </source>
</reference>
<reference evidence="2" key="2">
    <citation type="submission" date="2023-06" db="EMBL/GenBank/DDBJ databases">
        <authorList>
            <consortium name="Lawrence Berkeley National Laboratory"/>
            <person name="Mondo S.J."/>
            <person name="Hensen N."/>
            <person name="Bonometti L."/>
            <person name="Westerberg I."/>
            <person name="Brannstrom I.O."/>
            <person name="Guillou S."/>
            <person name="Cros-Aarteil S."/>
            <person name="Calhoun S."/>
            <person name="Haridas S."/>
            <person name="Kuo A."/>
            <person name="Pangilinan J."/>
            <person name="Riley R."/>
            <person name="Labutti K."/>
            <person name="Andreopoulos B."/>
            <person name="Lipzen A."/>
            <person name="Chen C."/>
            <person name="Yanf M."/>
            <person name="Daum C."/>
            <person name="Ng V."/>
            <person name="Clum A."/>
            <person name="Steindorff A."/>
            <person name="Ohm R."/>
            <person name="Martin F."/>
            <person name="Silar P."/>
            <person name="Natvig D."/>
            <person name="Lalanne C."/>
            <person name="Gautier V."/>
            <person name="Ament-Velasquez S.L."/>
            <person name="Kruys A."/>
            <person name="Hutchinson M.I."/>
            <person name="Powell A.J."/>
            <person name="Barry K."/>
            <person name="Miller A.N."/>
            <person name="Grigoriev I.V."/>
            <person name="Debuchy R."/>
            <person name="Gladieux P."/>
            <person name="Thoren M.H."/>
            <person name="Johannesson H."/>
        </authorList>
    </citation>
    <scope>NUCLEOTIDE SEQUENCE</scope>
    <source>
        <strain evidence="2">CBS 333.67</strain>
    </source>
</reference>
<evidence type="ECO:0000313" key="3">
    <source>
        <dbReference type="Proteomes" id="UP001273166"/>
    </source>
</evidence>
<comment type="caution">
    <text evidence="2">The sequence shown here is derived from an EMBL/GenBank/DDBJ whole genome shotgun (WGS) entry which is preliminary data.</text>
</comment>
<evidence type="ECO:0000313" key="2">
    <source>
        <dbReference type="EMBL" id="KAK3301910.1"/>
    </source>
</evidence>
<feature type="region of interest" description="Disordered" evidence="1">
    <location>
        <begin position="18"/>
        <end position="74"/>
    </location>
</feature>
<dbReference type="GeneID" id="87886002"/>
<proteinExistence type="predicted"/>
<gene>
    <name evidence="2" type="ORF">B0T15DRAFT_496393</name>
</gene>
<protein>
    <submittedName>
        <fullName evidence="2">Uncharacterized protein</fullName>
    </submittedName>
</protein>
<dbReference type="Proteomes" id="UP001273166">
    <property type="component" value="Unassembled WGS sequence"/>
</dbReference>
<dbReference type="EMBL" id="JAUDZG010000007">
    <property type="protein sequence ID" value="KAK3301910.1"/>
    <property type="molecule type" value="Genomic_DNA"/>
</dbReference>
<evidence type="ECO:0000256" key="1">
    <source>
        <dbReference type="SAM" id="MobiDB-lite"/>
    </source>
</evidence>
<feature type="compositionally biased region" description="Low complexity" evidence="1">
    <location>
        <begin position="42"/>
        <end position="51"/>
    </location>
</feature>
<accession>A0AAJ0LY39</accession>
<organism evidence="2 3">
    <name type="scientific">Chaetomium strumarium</name>
    <dbReference type="NCBI Taxonomy" id="1170767"/>
    <lineage>
        <taxon>Eukaryota</taxon>
        <taxon>Fungi</taxon>
        <taxon>Dikarya</taxon>
        <taxon>Ascomycota</taxon>
        <taxon>Pezizomycotina</taxon>
        <taxon>Sordariomycetes</taxon>
        <taxon>Sordariomycetidae</taxon>
        <taxon>Sordariales</taxon>
        <taxon>Chaetomiaceae</taxon>
        <taxon>Chaetomium</taxon>
    </lineage>
</organism>
<name>A0AAJ0LY39_9PEZI</name>
<dbReference type="AlphaFoldDB" id="A0AAJ0LY39"/>
<dbReference type="RefSeq" id="XP_062717690.1">
    <property type="nucleotide sequence ID" value="XM_062867173.1"/>
</dbReference>
<sequence>MARVAALLVRLLRRTRRGSHLLSPPEFPRAPSAGEIGGRNSAPEAAAQAPQEEARPGEPTPRRTRGVPLRLRSLPRRRAAPRLARLSLARLAAALGRCSPAFVGPPGIP</sequence>
<keyword evidence="3" id="KW-1185">Reference proteome</keyword>